<dbReference type="GO" id="GO:0071942">
    <property type="term" value="C:XPC complex"/>
    <property type="evidence" value="ECO:0007669"/>
    <property type="project" value="TreeGrafter"/>
</dbReference>
<feature type="region of interest" description="Disordered" evidence="6">
    <location>
        <begin position="364"/>
        <end position="456"/>
    </location>
</feature>
<dbReference type="InterPro" id="IPR018328">
    <property type="entry name" value="Rad4_beta-hairpin_dom3"/>
</dbReference>
<dbReference type="SMART" id="SM01032">
    <property type="entry name" value="BHD_3"/>
    <property type="match status" value="1"/>
</dbReference>
<comment type="subcellular location">
    <subcellularLocation>
        <location evidence="1">Nucleus</location>
    </subcellularLocation>
</comment>
<dbReference type="InterPro" id="IPR038765">
    <property type="entry name" value="Papain-like_cys_pep_sf"/>
</dbReference>
<dbReference type="InterPro" id="IPR018325">
    <property type="entry name" value="Rad4/PNGase_transGLS-fold"/>
</dbReference>
<evidence type="ECO:0000313" key="11">
    <source>
        <dbReference type="Proteomes" id="UP000243723"/>
    </source>
</evidence>
<dbReference type="EMBL" id="NHZQ01000447">
    <property type="protein sequence ID" value="PSK33935.1"/>
    <property type="molecule type" value="Genomic_DNA"/>
</dbReference>
<dbReference type="GO" id="GO:0000111">
    <property type="term" value="C:nucleotide-excision repair factor 2 complex"/>
    <property type="evidence" value="ECO:0007669"/>
    <property type="project" value="TreeGrafter"/>
</dbReference>
<sequence length="1101" mass="122931">MPPHVSRKRHASPDTSLRAKRSKRQPRGKSTVFDTIDASTSAAATPEQTKEYLNGLNDSDSSSSEDGDDHDFEDVPGLGTGKSGAKPEGDGDEEDEMDWEDAIGAGEPDTSMTAPADDVDIGDVTVTLSVDGKYATAADKAASTLKKGPSKREREVRNGTHCIHVQALMWHNTIRNSWLNDKELQDILVKGLSEGVQREIDKWREDMGMPKDESRITSQKRRKKGKVARQGAAGKRGGRDWDVDAERQEKGAVNLSRGDPTLRLLKLLTAYWRKRFTVTAPGVRKLGYMPLKRLTQEINSWKRDRNDFPQHGERIESVKDLRRLARECEGSRDVGSQLFTALLRGIGLEARMVANLQPAGIGWGKVEEAKPPRDPASASKKKAVSEDSDSDISEVAAKRPKAAPRLTKKSLTPRQTGTVSSGKNTRKSTRNESEKVISLDTDSGSGLSSAPSDLEDDASVVDITDTFTKTRPNKKYDRDMHYPNYWTEVLSSISNTYVPVDPIVLSTVATNGELLATFEPRGKRADQAKQVICYTVAHSPDGTAKDVTVRYLKKHQLPGRTKGYRMPVEKIKVYNRKGKVRKYEEYDWFKTVMSVFNRPAHLRTAADDLEESTDLKPFKADSEKPKAEVESLQWYKQSADFVLERHLRREEAIPPWAKPVKSFKAGKGDKAEEEPVYRRSDVLLCKTAESWHKEGREIKMGEQPMKLVPMRAVTTMRKREMEEVERETGEKAKQGLFSRDQTDWIIPPPIGPDREIPRNAFGNIDVYVPSMVPKGAVHLPLKGTARICRDLNISYAEAVTGFEFGKRMAIPVITGVVIPEEHEKEVREIWREKEKEKKRKEDEKKTQLCLQLWRKFFSGLRIVERMKREYADTGREEEINPFVRKGKTKREQSGGVDEDVKVEAGEDLGGGGFLLPGEGDNDEEEGQKKPADIDLGGGGFIVESAEGDQLNGEKAMTATPLTPMSMQSAHAQVEHEDLDNEDDGDDEEQEEREVVRPIKANRTSTPKRPGRTSAAKARSKLKESDEDSDGVDDDGEEASSGLSSGESEEPAASRRKKNTPTARKAPAWKSTPRASATKRKSPTKSQYFPEPGRRRSARNAN</sequence>
<dbReference type="InterPro" id="IPR042488">
    <property type="entry name" value="Rad4_BHD3_sf"/>
</dbReference>
<dbReference type="STRING" id="40998.A0A2P7YDB1"/>
<feature type="compositionally biased region" description="Acidic residues" evidence="6">
    <location>
        <begin position="976"/>
        <end position="991"/>
    </location>
</feature>
<evidence type="ECO:0000256" key="4">
    <source>
        <dbReference type="ARBA" id="ARBA00023204"/>
    </source>
</evidence>
<proteinExistence type="inferred from homology"/>
<dbReference type="OrthoDB" id="300780at2759"/>
<keyword evidence="3" id="KW-0227">DNA damage</keyword>
<reference evidence="10 11" key="1">
    <citation type="submission" date="2017-05" db="EMBL/GenBank/DDBJ databases">
        <title>Draft genome sequence of Elsinoe australis.</title>
        <authorList>
            <person name="Cheng Q."/>
        </authorList>
    </citation>
    <scope>NUCLEOTIDE SEQUENCE [LARGE SCALE GENOMIC DNA]</scope>
    <source>
        <strain evidence="10 11">NL1</strain>
    </source>
</reference>
<evidence type="ECO:0000256" key="2">
    <source>
        <dbReference type="ARBA" id="ARBA00009525"/>
    </source>
</evidence>
<gene>
    <name evidence="10" type="ORF">B9Z65_8261</name>
</gene>
<dbReference type="Proteomes" id="UP000243723">
    <property type="component" value="Unassembled WGS sequence"/>
</dbReference>
<dbReference type="GO" id="GO:0003684">
    <property type="term" value="F:damaged DNA binding"/>
    <property type="evidence" value="ECO:0007669"/>
    <property type="project" value="InterPro"/>
</dbReference>
<keyword evidence="11" id="KW-1185">Reference proteome</keyword>
<feature type="region of interest" description="Disordered" evidence="6">
    <location>
        <begin position="210"/>
        <end position="245"/>
    </location>
</feature>
<feature type="domain" description="Rad4 beta-hairpin" evidence="7">
    <location>
        <begin position="626"/>
        <end position="683"/>
    </location>
</feature>
<dbReference type="InterPro" id="IPR004583">
    <property type="entry name" value="DNA_repair_Rad4"/>
</dbReference>
<dbReference type="Pfam" id="PF10404">
    <property type="entry name" value="BHD_2"/>
    <property type="match status" value="1"/>
</dbReference>
<keyword evidence="5" id="KW-0539">Nucleus</keyword>
<feature type="region of interest" description="Disordered" evidence="6">
    <location>
        <begin position="1"/>
        <end position="96"/>
    </location>
</feature>
<feature type="compositionally biased region" description="Low complexity" evidence="6">
    <location>
        <begin position="438"/>
        <end position="449"/>
    </location>
</feature>
<protein>
    <recommendedName>
        <fullName evidence="12">DNA repair protein rhp42</fullName>
    </recommendedName>
</protein>
<dbReference type="InterPro" id="IPR036985">
    <property type="entry name" value="Transglutaminase-like_sf"/>
</dbReference>
<accession>A0A2P7YDB1</accession>
<feature type="compositionally biased region" description="Acidic residues" evidence="6">
    <location>
        <begin position="1024"/>
        <end position="1037"/>
    </location>
</feature>
<dbReference type="SUPFAM" id="SSF54001">
    <property type="entry name" value="Cysteine proteinases"/>
    <property type="match status" value="1"/>
</dbReference>
<feature type="compositionally biased region" description="Basic residues" evidence="6">
    <location>
        <begin position="18"/>
        <end position="27"/>
    </location>
</feature>
<evidence type="ECO:0000256" key="1">
    <source>
        <dbReference type="ARBA" id="ARBA00004123"/>
    </source>
</evidence>
<dbReference type="Gene3D" id="3.30.70.2460">
    <property type="entry name" value="Rad4, beta-hairpin domain BHD3"/>
    <property type="match status" value="1"/>
</dbReference>
<dbReference type="Gene3D" id="2.20.20.110">
    <property type="entry name" value="Rad4, beta-hairpin domain BHD1"/>
    <property type="match status" value="1"/>
</dbReference>
<comment type="caution">
    <text evidence="10">The sequence shown here is derived from an EMBL/GenBank/DDBJ whole genome shotgun (WGS) entry which is preliminary data.</text>
</comment>
<dbReference type="PANTHER" id="PTHR12135">
    <property type="entry name" value="DNA REPAIR PROTEIN XP-C / RAD4"/>
    <property type="match status" value="1"/>
</dbReference>
<dbReference type="Gene3D" id="3.30.60.290">
    <property type="entry name" value="Rad4, beta-hairpin domain BHD2"/>
    <property type="match status" value="1"/>
</dbReference>
<dbReference type="Gene3D" id="3.90.260.10">
    <property type="entry name" value="Transglutaminase-like"/>
    <property type="match status" value="1"/>
</dbReference>
<dbReference type="Pfam" id="PF03835">
    <property type="entry name" value="Rad4"/>
    <property type="match status" value="1"/>
</dbReference>
<dbReference type="GO" id="GO:0006289">
    <property type="term" value="P:nucleotide-excision repair"/>
    <property type="evidence" value="ECO:0007669"/>
    <property type="project" value="InterPro"/>
</dbReference>
<dbReference type="SMART" id="SM01031">
    <property type="entry name" value="BHD_2"/>
    <property type="match status" value="1"/>
</dbReference>
<dbReference type="PANTHER" id="PTHR12135:SF2">
    <property type="entry name" value="DNA REPAIR PROTEIN RAD34"/>
    <property type="match status" value="1"/>
</dbReference>
<dbReference type="Pfam" id="PF10403">
    <property type="entry name" value="BHD_1"/>
    <property type="match status" value="1"/>
</dbReference>
<dbReference type="GO" id="GO:0003697">
    <property type="term" value="F:single-stranded DNA binding"/>
    <property type="evidence" value="ECO:0007669"/>
    <property type="project" value="TreeGrafter"/>
</dbReference>
<evidence type="ECO:0000256" key="3">
    <source>
        <dbReference type="ARBA" id="ARBA00022763"/>
    </source>
</evidence>
<dbReference type="GO" id="GO:0005737">
    <property type="term" value="C:cytoplasm"/>
    <property type="evidence" value="ECO:0007669"/>
    <property type="project" value="TreeGrafter"/>
</dbReference>
<evidence type="ECO:0000313" key="10">
    <source>
        <dbReference type="EMBL" id="PSK33935.1"/>
    </source>
</evidence>
<feature type="domain" description="Rad4 beta-hairpin" evidence="9">
    <location>
        <begin position="756"/>
        <end position="830"/>
    </location>
</feature>
<comment type="similarity">
    <text evidence="2">Belongs to the XPC family.</text>
</comment>
<organism evidence="10 11">
    <name type="scientific">Elsinoe australis</name>
    <dbReference type="NCBI Taxonomy" id="40998"/>
    <lineage>
        <taxon>Eukaryota</taxon>
        <taxon>Fungi</taxon>
        <taxon>Dikarya</taxon>
        <taxon>Ascomycota</taxon>
        <taxon>Pezizomycotina</taxon>
        <taxon>Dothideomycetes</taxon>
        <taxon>Dothideomycetidae</taxon>
        <taxon>Myriangiales</taxon>
        <taxon>Elsinoaceae</taxon>
        <taxon>Elsinoe</taxon>
    </lineage>
</organism>
<dbReference type="InterPro" id="IPR018326">
    <property type="entry name" value="Rad4_beta-hairpin_dom1"/>
</dbReference>
<evidence type="ECO:0000259" key="8">
    <source>
        <dbReference type="SMART" id="SM01031"/>
    </source>
</evidence>
<evidence type="ECO:0008006" key="12">
    <source>
        <dbReference type="Google" id="ProtNLM"/>
    </source>
</evidence>
<feature type="compositionally biased region" description="Basic residues" evidence="6">
    <location>
        <begin position="398"/>
        <end position="408"/>
    </location>
</feature>
<dbReference type="FunFam" id="3.30.70.2460:FF:000001">
    <property type="entry name" value="DNA repair protein Rad4 family"/>
    <property type="match status" value="1"/>
</dbReference>
<evidence type="ECO:0000256" key="6">
    <source>
        <dbReference type="SAM" id="MobiDB-lite"/>
    </source>
</evidence>
<dbReference type="GO" id="GO:0006298">
    <property type="term" value="P:mismatch repair"/>
    <property type="evidence" value="ECO:0007669"/>
    <property type="project" value="TreeGrafter"/>
</dbReference>
<feature type="compositionally biased region" description="Acidic residues" evidence="6">
    <location>
        <begin position="63"/>
        <end position="74"/>
    </location>
</feature>
<feature type="region of interest" description="Disordered" evidence="6">
    <location>
        <begin position="882"/>
        <end position="1101"/>
    </location>
</feature>
<feature type="domain" description="Rad4 beta-hairpin" evidence="8">
    <location>
        <begin position="685"/>
        <end position="748"/>
    </location>
</feature>
<evidence type="ECO:0000259" key="7">
    <source>
        <dbReference type="SMART" id="SM01030"/>
    </source>
</evidence>
<dbReference type="SMART" id="SM01030">
    <property type="entry name" value="BHD_1"/>
    <property type="match status" value="1"/>
</dbReference>
<name>A0A2P7YDB1_9PEZI</name>
<keyword evidence="4" id="KW-0234">DNA repair</keyword>
<feature type="compositionally biased region" description="Basic residues" evidence="6">
    <location>
        <begin position="218"/>
        <end position="227"/>
    </location>
</feature>
<feature type="compositionally biased region" description="Basic residues" evidence="6">
    <location>
        <begin position="1"/>
        <end position="10"/>
    </location>
</feature>
<dbReference type="AlphaFoldDB" id="A0A2P7YDB1"/>
<dbReference type="InterPro" id="IPR018327">
    <property type="entry name" value="BHD_2"/>
</dbReference>
<feature type="compositionally biased region" description="Polar residues" evidence="6">
    <location>
        <begin position="959"/>
        <end position="970"/>
    </location>
</feature>
<evidence type="ECO:0000256" key="5">
    <source>
        <dbReference type="ARBA" id="ARBA00023242"/>
    </source>
</evidence>
<evidence type="ECO:0000259" key="9">
    <source>
        <dbReference type="SMART" id="SM01032"/>
    </source>
</evidence>
<feature type="compositionally biased region" description="Polar residues" evidence="6">
    <location>
        <begin position="409"/>
        <end position="423"/>
    </location>
</feature>
<dbReference type="Pfam" id="PF10405">
    <property type="entry name" value="BHD_3"/>
    <property type="match status" value="1"/>
</dbReference>